<dbReference type="PANTHER" id="PTHR10984">
    <property type="entry name" value="ENDOPLASMIC RETICULUM-GOLGI INTERMEDIATE COMPARTMENT PROTEIN"/>
    <property type="match status" value="1"/>
</dbReference>
<keyword evidence="2" id="KW-0812">Transmembrane</keyword>
<keyword evidence="5" id="KW-0931">ER-Golgi transport</keyword>
<evidence type="ECO:0000259" key="6">
    <source>
        <dbReference type="Pfam" id="PF07970"/>
    </source>
</evidence>
<keyword evidence="5" id="KW-0333">Golgi apparatus</keyword>
<reference evidence="8 9" key="1">
    <citation type="journal article" date="2016" name="Nat. Commun.">
        <title>Ectomycorrhizal ecology is imprinted in the genome of the dominant symbiotic fungus Cenococcum geophilum.</title>
        <authorList>
            <consortium name="DOE Joint Genome Institute"/>
            <person name="Peter M."/>
            <person name="Kohler A."/>
            <person name="Ohm R.A."/>
            <person name="Kuo A."/>
            <person name="Krutzmann J."/>
            <person name="Morin E."/>
            <person name="Arend M."/>
            <person name="Barry K.W."/>
            <person name="Binder M."/>
            <person name="Choi C."/>
            <person name="Clum A."/>
            <person name="Copeland A."/>
            <person name="Grisel N."/>
            <person name="Haridas S."/>
            <person name="Kipfer T."/>
            <person name="LaButti K."/>
            <person name="Lindquist E."/>
            <person name="Lipzen A."/>
            <person name="Maire R."/>
            <person name="Meier B."/>
            <person name="Mihaltcheva S."/>
            <person name="Molinier V."/>
            <person name="Murat C."/>
            <person name="Poggeler S."/>
            <person name="Quandt C.A."/>
            <person name="Sperisen C."/>
            <person name="Tritt A."/>
            <person name="Tisserant E."/>
            <person name="Crous P.W."/>
            <person name="Henrissat B."/>
            <person name="Nehls U."/>
            <person name="Egli S."/>
            <person name="Spatafora J.W."/>
            <person name="Grigoriev I.V."/>
            <person name="Martin F.M."/>
        </authorList>
    </citation>
    <scope>NUCLEOTIDE SEQUENCE [LARGE SCALE GENOMIC DNA]</scope>
    <source>
        <strain evidence="8 9">CBS 207.34</strain>
    </source>
</reference>
<dbReference type="AlphaFoldDB" id="A0A8E2ENL1"/>
<comment type="subcellular location">
    <subcellularLocation>
        <location evidence="5">Endoplasmic reticulum membrane</location>
        <topology evidence="5">Multi-pass membrane protein</topology>
    </subcellularLocation>
    <subcellularLocation>
        <location evidence="5">Endoplasmic reticulum-Golgi intermediate compartment membrane</location>
        <topology evidence="5">Multi-pass membrane protein</topology>
    </subcellularLocation>
    <subcellularLocation>
        <location evidence="5">Golgi apparatus membrane</location>
        <topology evidence="5">Multi-pass membrane protein</topology>
    </subcellularLocation>
    <subcellularLocation>
        <location evidence="1">Membrane</location>
    </subcellularLocation>
</comment>
<dbReference type="InterPro" id="IPR039542">
    <property type="entry name" value="Erv_N"/>
</dbReference>
<comment type="function">
    <text evidence="5">Plays a role in transport between endoplasmic reticulum and Golgi.</text>
</comment>
<dbReference type="Pfam" id="PF07970">
    <property type="entry name" value="COPIIcoated_ERV"/>
    <property type="match status" value="1"/>
</dbReference>
<accession>A0A8E2ENL1</accession>
<sequence length="390" mass="43441">MNGFAESGLSEEAFGASKGGLSSFDAFPKTKATYLTRGRNGGAWTLILIITCVYLTVTETMRWFTGTTTHTFSVEKGVSHDLQINIDFVVAMRCADLHVNVQDASGDRILAGDTLRRDPTSWKQWGKGRRIHTLGSGPDDMPGWEDEEDVHDYLGAARGKKKFPKTPRVRGPPDACRIYGSLEGNKVQGDFHITARGHGYMELGEHLDHNAFNFSHQINELSFGPYYPSLVNPLDSTIATTQSHFFKFQYYLSIVPTIYTEEAHTIARLNNPSTSPSDPPAYSSHTIWTNQYAVTSQSHLVGENQVPGIFVKFDIEPITLTIAEEWGGILALLVRLVNVVSGVIVAGGWCYQLYDWSIETWGKRSRRRESTMGVITGRRSGEYDVKVAYD</sequence>
<evidence type="ECO:0000313" key="8">
    <source>
        <dbReference type="EMBL" id="OCL01975.1"/>
    </source>
</evidence>
<organism evidence="8 9">
    <name type="scientific">Glonium stellatum</name>
    <dbReference type="NCBI Taxonomy" id="574774"/>
    <lineage>
        <taxon>Eukaryota</taxon>
        <taxon>Fungi</taxon>
        <taxon>Dikarya</taxon>
        <taxon>Ascomycota</taxon>
        <taxon>Pezizomycotina</taxon>
        <taxon>Dothideomycetes</taxon>
        <taxon>Pleosporomycetidae</taxon>
        <taxon>Gloniales</taxon>
        <taxon>Gloniaceae</taxon>
        <taxon>Glonium</taxon>
    </lineage>
</organism>
<feature type="domain" description="Endoplasmic reticulum vesicle transporter N-terminal" evidence="7">
    <location>
        <begin position="21"/>
        <end position="109"/>
    </location>
</feature>
<name>A0A8E2ENL1_9PEZI</name>
<dbReference type="GO" id="GO:0005789">
    <property type="term" value="C:endoplasmic reticulum membrane"/>
    <property type="evidence" value="ECO:0007669"/>
    <property type="project" value="UniProtKB-SubCell"/>
</dbReference>
<dbReference type="Pfam" id="PF13850">
    <property type="entry name" value="ERGIC_N"/>
    <property type="match status" value="1"/>
</dbReference>
<dbReference type="GO" id="GO:0000139">
    <property type="term" value="C:Golgi membrane"/>
    <property type="evidence" value="ECO:0007669"/>
    <property type="project" value="UniProtKB-SubCell"/>
</dbReference>
<evidence type="ECO:0000256" key="5">
    <source>
        <dbReference type="RuleBase" id="RU369013"/>
    </source>
</evidence>
<dbReference type="PANTHER" id="PTHR10984:SF81">
    <property type="entry name" value="ER-DERIVED VESICLES PROTEIN ERV41"/>
    <property type="match status" value="1"/>
</dbReference>
<keyword evidence="5" id="KW-0256">Endoplasmic reticulum</keyword>
<evidence type="ECO:0000256" key="2">
    <source>
        <dbReference type="ARBA" id="ARBA00022692"/>
    </source>
</evidence>
<dbReference type="InterPro" id="IPR012936">
    <property type="entry name" value="Erv_C"/>
</dbReference>
<evidence type="ECO:0000259" key="7">
    <source>
        <dbReference type="Pfam" id="PF13850"/>
    </source>
</evidence>
<proteinExistence type="inferred from homology"/>
<keyword evidence="9" id="KW-1185">Reference proteome</keyword>
<gene>
    <name evidence="8" type="ORF">AOQ84DRAFT_328150</name>
</gene>
<dbReference type="GO" id="GO:0006888">
    <property type="term" value="P:endoplasmic reticulum to Golgi vesicle-mediated transport"/>
    <property type="evidence" value="ECO:0007669"/>
    <property type="project" value="UniProtKB-UniRule"/>
</dbReference>
<keyword evidence="3" id="KW-1133">Transmembrane helix</keyword>
<feature type="domain" description="Endoplasmic reticulum vesicle transporter C-terminal" evidence="6">
    <location>
        <begin position="174"/>
        <end position="347"/>
    </location>
</feature>
<dbReference type="OrthoDB" id="5541786at2759"/>
<comment type="similarity">
    <text evidence="5">Belongs to the ERGIC family.</text>
</comment>
<keyword evidence="4" id="KW-0472">Membrane</keyword>
<evidence type="ECO:0000256" key="1">
    <source>
        <dbReference type="ARBA" id="ARBA00004370"/>
    </source>
</evidence>
<dbReference type="Proteomes" id="UP000250140">
    <property type="component" value="Unassembled WGS sequence"/>
</dbReference>
<keyword evidence="5" id="KW-0813">Transport</keyword>
<dbReference type="GO" id="GO:0006890">
    <property type="term" value="P:retrograde vesicle-mediated transport, Golgi to endoplasmic reticulum"/>
    <property type="evidence" value="ECO:0007669"/>
    <property type="project" value="TreeGrafter"/>
</dbReference>
<protein>
    <recommendedName>
        <fullName evidence="5">Endoplasmic reticulum-Golgi intermediate compartment protein</fullName>
    </recommendedName>
</protein>
<dbReference type="GO" id="GO:0030134">
    <property type="term" value="C:COPII-coated ER to Golgi transport vesicle"/>
    <property type="evidence" value="ECO:0007669"/>
    <property type="project" value="TreeGrafter"/>
</dbReference>
<evidence type="ECO:0000256" key="3">
    <source>
        <dbReference type="ARBA" id="ARBA00022989"/>
    </source>
</evidence>
<dbReference type="EMBL" id="KV751026">
    <property type="protein sequence ID" value="OCL01975.1"/>
    <property type="molecule type" value="Genomic_DNA"/>
</dbReference>
<evidence type="ECO:0000313" key="9">
    <source>
        <dbReference type="Proteomes" id="UP000250140"/>
    </source>
</evidence>
<dbReference type="InterPro" id="IPR045888">
    <property type="entry name" value="Erv"/>
</dbReference>
<evidence type="ECO:0000256" key="4">
    <source>
        <dbReference type="ARBA" id="ARBA00023136"/>
    </source>
</evidence>
<dbReference type="GO" id="GO:0033116">
    <property type="term" value="C:endoplasmic reticulum-Golgi intermediate compartment membrane"/>
    <property type="evidence" value="ECO:0007669"/>
    <property type="project" value="UniProtKB-SubCell"/>
</dbReference>